<comment type="caution">
    <text evidence="4">The sequence shown here is derived from an EMBL/GenBank/DDBJ whole genome shotgun (WGS) entry which is preliminary data.</text>
</comment>
<keyword evidence="2" id="KW-0378">Hydrolase</keyword>
<dbReference type="RefSeq" id="WP_210206450.1">
    <property type="nucleotide sequence ID" value="NZ_JAHBRY010000001.1"/>
</dbReference>
<dbReference type="EMBL" id="QJJK01000006">
    <property type="protein sequence ID" value="PXW57843.1"/>
    <property type="molecule type" value="Genomic_DNA"/>
</dbReference>
<dbReference type="Gene3D" id="3.20.20.140">
    <property type="entry name" value="Metal-dependent hydrolases"/>
    <property type="match status" value="1"/>
</dbReference>
<name>A0A2V3U4Y6_9HYPH</name>
<reference evidence="4 5" key="1">
    <citation type="submission" date="2018-05" db="EMBL/GenBank/DDBJ databases">
        <title>Genomic Encyclopedia of Type Strains, Phase IV (KMG-IV): sequencing the most valuable type-strain genomes for metagenomic binning, comparative biology and taxonomic classification.</title>
        <authorList>
            <person name="Goeker M."/>
        </authorList>
    </citation>
    <scope>NUCLEOTIDE SEQUENCE [LARGE SCALE GENOMIC DNA]</scope>
    <source>
        <strain evidence="4 5">DSM 6462</strain>
    </source>
</reference>
<dbReference type="Proteomes" id="UP000248021">
    <property type="component" value="Unassembled WGS sequence"/>
</dbReference>
<dbReference type="GO" id="GO:0008448">
    <property type="term" value="F:N-acetylglucosamine-6-phosphate deacetylase activity"/>
    <property type="evidence" value="ECO:0007669"/>
    <property type="project" value="TreeGrafter"/>
</dbReference>
<dbReference type="SUPFAM" id="SSF51338">
    <property type="entry name" value="Composite domain of metallo-dependent hydrolases"/>
    <property type="match status" value="1"/>
</dbReference>
<sequence length="403" mass="41840">MAEPVFCRICTPALYAPANLGAQELLVGGGRILAIGPDLATAAQALGARDIDAPGRVMPGLIDQHMHFIGGGDGDGPLARMPELSFTDIASAGITTAVGLLGSEVEAKNLNQLLRKANELDRLGLTTFIYTGSMQLPAPFLTSSIRSDIVLIDKVIGAKSAIAERIFPNLDFPALAALAGELLQAKANSGKASLLHLHVGRLKTGLEPLFELMEKLDFPASMAVPTHINRSPAVTPLFEHGIRLAKAGGTIDFTCCLGPLDNLPVGLDPVAAVKRALDAGVAIENITLSGDSGVAVPDGAGGMCAVAPSILFRDVRRLVHEGRLSWDMALLPTTVNPARVLGLSGRKGVIAAGADADLLFLDEDDRIAAVMAGGRFVHGQTNLNPYGEAAAGGGISIRPKQTP</sequence>
<comment type="similarity">
    <text evidence="1">Belongs to the metallo-dependent hydrolases superfamily. NagA family.</text>
</comment>
<accession>A0A2V3U4Y6</accession>
<dbReference type="SUPFAM" id="SSF51556">
    <property type="entry name" value="Metallo-dependent hydrolases"/>
    <property type="match status" value="1"/>
</dbReference>
<evidence type="ECO:0000256" key="1">
    <source>
        <dbReference type="ARBA" id="ARBA00010716"/>
    </source>
</evidence>
<keyword evidence="5" id="KW-1185">Reference proteome</keyword>
<dbReference type="AlphaFoldDB" id="A0A2V3U4Y6"/>
<dbReference type="InterPro" id="IPR006680">
    <property type="entry name" value="Amidohydro-rel"/>
</dbReference>
<dbReference type="InterPro" id="IPR011059">
    <property type="entry name" value="Metal-dep_hydrolase_composite"/>
</dbReference>
<gene>
    <name evidence="4" type="ORF">C7450_10615</name>
</gene>
<evidence type="ECO:0000313" key="4">
    <source>
        <dbReference type="EMBL" id="PXW57843.1"/>
    </source>
</evidence>
<dbReference type="PANTHER" id="PTHR11113:SF14">
    <property type="entry name" value="N-ACETYLGLUCOSAMINE-6-PHOSPHATE DEACETYLASE"/>
    <property type="match status" value="1"/>
</dbReference>
<dbReference type="PANTHER" id="PTHR11113">
    <property type="entry name" value="N-ACETYLGLUCOSAMINE-6-PHOSPHATE DEACETYLASE"/>
    <property type="match status" value="1"/>
</dbReference>
<dbReference type="GO" id="GO:0006046">
    <property type="term" value="P:N-acetylglucosamine catabolic process"/>
    <property type="evidence" value="ECO:0007669"/>
    <property type="project" value="TreeGrafter"/>
</dbReference>
<dbReference type="Gene3D" id="2.30.40.10">
    <property type="entry name" value="Urease, subunit C, domain 1"/>
    <property type="match status" value="1"/>
</dbReference>
<evidence type="ECO:0000259" key="3">
    <source>
        <dbReference type="Pfam" id="PF01979"/>
    </source>
</evidence>
<protein>
    <submittedName>
        <fullName evidence="4">Beta-aspartyl-dipeptidase (Metallo-type)</fullName>
    </submittedName>
</protein>
<proteinExistence type="inferred from homology"/>
<organism evidence="4 5">
    <name type="scientific">Chelatococcus asaccharovorans</name>
    <dbReference type="NCBI Taxonomy" id="28210"/>
    <lineage>
        <taxon>Bacteria</taxon>
        <taxon>Pseudomonadati</taxon>
        <taxon>Pseudomonadota</taxon>
        <taxon>Alphaproteobacteria</taxon>
        <taxon>Hyphomicrobiales</taxon>
        <taxon>Chelatococcaceae</taxon>
        <taxon>Chelatococcus</taxon>
    </lineage>
</organism>
<dbReference type="InterPro" id="IPR032466">
    <property type="entry name" value="Metal_Hydrolase"/>
</dbReference>
<evidence type="ECO:0000256" key="2">
    <source>
        <dbReference type="ARBA" id="ARBA00022801"/>
    </source>
</evidence>
<feature type="domain" description="Amidohydrolase-related" evidence="3">
    <location>
        <begin position="57"/>
        <end position="377"/>
    </location>
</feature>
<evidence type="ECO:0000313" key="5">
    <source>
        <dbReference type="Proteomes" id="UP000248021"/>
    </source>
</evidence>
<dbReference type="Pfam" id="PF01979">
    <property type="entry name" value="Amidohydro_1"/>
    <property type="match status" value="1"/>
</dbReference>